<evidence type="ECO:0000313" key="2">
    <source>
        <dbReference type="Proteomes" id="UP000265955"/>
    </source>
</evidence>
<name>A0A3A3FID1_9BURK</name>
<keyword evidence="2" id="KW-1185">Reference proteome</keyword>
<organism evidence="1 2">
    <name type="scientific">Noviherbaspirillum saxi</name>
    <dbReference type="NCBI Taxonomy" id="2320863"/>
    <lineage>
        <taxon>Bacteria</taxon>
        <taxon>Pseudomonadati</taxon>
        <taxon>Pseudomonadota</taxon>
        <taxon>Betaproteobacteria</taxon>
        <taxon>Burkholderiales</taxon>
        <taxon>Oxalobacteraceae</taxon>
        <taxon>Noviherbaspirillum</taxon>
    </lineage>
</organism>
<reference evidence="2" key="1">
    <citation type="submission" date="2018-09" db="EMBL/GenBank/DDBJ databases">
        <authorList>
            <person name="Zhu H."/>
        </authorList>
    </citation>
    <scope>NUCLEOTIDE SEQUENCE [LARGE SCALE GENOMIC DNA]</scope>
    <source>
        <strain evidence="2">K1R23-30</strain>
    </source>
</reference>
<dbReference type="Proteomes" id="UP000265955">
    <property type="component" value="Unassembled WGS sequence"/>
</dbReference>
<sequence length="122" mass="13849">MDKLLWSNLCKVLGKRGAHALACNVSDKVCKQTPFQVCVRTRRTFSGWARRLVRRQAQPESDHDYDSKRLACPGSRARSLRPHSFRFGSIDSAGRRWSAQNKPCPLNSDLARDVQCACRSML</sequence>
<gene>
    <name evidence="1" type="ORF">D3871_26255</name>
</gene>
<proteinExistence type="predicted"/>
<comment type="caution">
    <text evidence="1">The sequence shown here is derived from an EMBL/GenBank/DDBJ whole genome shotgun (WGS) entry which is preliminary data.</text>
</comment>
<accession>A0A3A3FID1</accession>
<dbReference type="AlphaFoldDB" id="A0A3A3FID1"/>
<evidence type="ECO:0000313" key="1">
    <source>
        <dbReference type="EMBL" id="RJF92148.1"/>
    </source>
</evidence>
<dbReference type="EMBL" id="QYUO01000003">
    <property type="protein sequence ID" value="RJF92148.1"/>
    <property type="molecule type" value="Genomic_DNA"/>
</dbReference>
<protein>
    <submittedName>
        <fullName evidence="1">Uncharacterized protein</fullName>
    </submittedName>
</protein>